<evidence type="ECO:0000256" key="4">
    <source>
        <dbReference type="ARBA" id="ARBA00022552"/>
    </source>
</evidence>
<reference evidence="5 6" key="2">
    <citation type="submission" date="2018-11" db="EMBL/GenBank/DDBJ databases">
        <authorList>
            <consortium name="Pathogen Informatics"/>
        </authorList>
    </citation>
    <scope>NUCLEOTIDE SEQUENCE [LARGE SCALE GENOMIC DNA]</scope>
</reference>
<evidence type="ECO:0000256" key="2">
    <source>
        <dbReference type="ARBA" id="ARBA00006524"/>
    </source>
</evidence>
<sequence>MKKGVLEVIKPYLKFLVHILLDNNNNGCIDNGKPAQVKSCESYGRWKDHAQHMEHDWMHCVDRLLKAWTGYQLGVQMLSGGPETYQKAEWFAKVKFYLLIYYV</sequence>
<dbReference type="Pfam" id="PF10273">
    <property type="entry name" value="WGG"/>
    <property type="match status" value="1"/>
</dbReference>
<dbReference type="EMBL" id="UZAG01004555">
    <property type="protein sequence ID" value="VDO16991.1"/>
    <property type="molecule type" value="Genomic_DNA"/>
</dbReference>
<gene>
    <name evidence="5" type="ORF">BTMF_LOCUS4561</name>
</gene>
<evidence type="ECO:0000313" key="5">
    <source>
        <dbReference type="EMBL" id="VDO16991.1"/>
    </source>
</evidence>
<protein>
    <recommendedName>
        <fullName evidence="3">Pre-rRNA-processing protein TSR2 homolog</fullName>
    </recommendedName>
</protein>
<accession>A0A0R3QFX9</accession>
<name>A0A0R3QFX9_9BILA</name>
<reference evidence="7" key="1">
    <citation type="submission" date="2017-02" db="UniProtKB">
        <authorList>
            <consortium name="WormBaseParasite"/>
        </authorList>
    </citation>
    <scope>IDENTIFICATION</scope>
</reference>
<dbReference type="Proteomes" id="UP000280834">
    <property type="component" value="Unassembled WGS sequence"/>
</dbReference>
<dbReference type="GO" id="GO:0006364">
    <property type="term" value="P:rRNA processing"/>
    <property type="evidence" value="ECO:0007669"/>
    <property type="project" value="UniProtKB-KW"/>
</dbReference>
<evidence type="ECO:0000256" key="1">
    <source>
        <dbReference type="ARBA" id="ARBA00002210"/>
    </source>
</evidence>
<dbReference type="WBParaSite" id="BTMF_0000527701-mRNA-1">
    <property type="protein sequence ID" value="BTMF_0000527701-mRNA-1"/>
    <property type="gene ID" value="BTMF_0000527701"/>
</dbReference>
<keyword evidence="4" id="KW-0698">rRNA processing</keyword>
<keyword evidence="6" id="KW-1185">Reference proteome</keyword>
<dbReference type="InterPro" id="IPR019398">
    <property type="entry name" value="Pre-rRNA_process_TSR2"/>
</dbReference>
<evidence type="ECO:0000256" key="3">
    <source>
        <dbReference type="ARBA" id="ARBA00017551"/>
    </source>
</evidence>
<proteinExistence type="inferred from homology"/>
<organism evidence="7">
    <name type="scientific">Brugia timori</name>
    <dbReference type="NCBI Taxonomy" id="42155"/>
    <lineage>
        <taxon>Eukaryota</taxon>
        <taxon>Metazoa</taxon>
        <taxon>Ecdysozoa</taxon>
        <taxon>Nematoda</taxon>
        <taxon>Chromadorea</taxon>
        <taxon>Rhabditida</taxon>
        <taxon>Spirurina</taxon>
        <taxon>Spiruromorpha</taxon>
        <taxon>Filarioidea</taxon>
        <taxon>Onchocercidae</taxon>
        <taxon>Brugia</taxon>
    </lineage>
</organism>
<dbReference type="STRING" id="42155.A0A0R3QFX9"/>
<dbReference type="AlphaFoldDB" id="A0A0R3QFX9"/>
<comment type="similarity">
    <text evidence="2">Belongs to the TSR2 family.</text>
</comment>
<evidence type="ECO:0000313" key="6">
    <source>
        <dbReference type="Proteomes" id="UP000280834"/>
    </source>
</evidence>
<evidence type="ECO:0000313" key="7">
    <source>
        <dbReference type="WBParaSite" id="BTMF_0000527701-mRNA-1"/>
    </source>
</evidence>
<comment type="function">
    <text evidence="1">May be involved in 20S pre-rRNA processing.</text>
</comment>